<dbReference type="KEGG" id="kmr:108241147"/>
<evidence type="ECO:0000313" key="2">
    <source>
        <dbReference type="Ensembl" id="ENSKMAP00000001884.1"/>
    </source>
</evidence>
<feature type="compositionally biased region" description="Basic and acidic residues" evidence="1">
    <location>
        <begin position="283"/>
        <end position="298"/>
    </location>
</feature>
<evidence type="ECO:0008006" key="4">
    <source>
        <dbReference type="Google" id="ProtNLM"/>
    </source>
</evidence>
<feature type="region of interest" description="Disordered" evidence="1">
    <location>
        <begin position="1"/>
        <end position="136"/>
    </location>
</feature>
<feature type="compositionally biased region" description="Polar residues" evidence="1">
    <location>
        <begin position="411"/>
        <end position="437"/>
    </location>
</feature>
<dbReference type="RefSeq" id="XP_017280602.1">
    <property type="nucleotide sequence ID" value="XM_017425113.1"/>
</dbReference>
<reference evidence="2" key="2">
    <citation type="submission" date="2025-09" db="UniProtKB">
        <authorList>
            <consortium name="Ensembl"/>
        </authorList>
    </citation>
    <scope>IDENTIFICATION</scope>
</reference>
<dbReference type="AlphaFoldDB" id="A0A3Q2ZUB3"/>
<dbReference type="OMA" id="KSCPSHE"/>
<evidence type="ECO:0000256" key="1">
    <source>
        <dbReference type="SAM" id="MobiDB-lite"/>
    </source>
</evidence>
<dbReference type="STRING" id="37003.ENSKMAP00000001884"/>
<dbReference type="OrthoDB" id="8942320at2759"/>
<dbReference type="Ensembl" id="ENSKMAT00000001930.1">
    <property type="protein sequence ID" value="ENSKMAP00000001884.1"/>
    <property type="gene ID" value="ENSKMAG00000001480.1"/>
</dbReference>
<dbReference type="PANTHER" id="PTHR35441:SF1">
    <property type="entry name" value="CIRCADIAN-ASSOCIATED TRANSCRIPTIONAL REPRESSOR"/>
    <property type="match status" value="1"/>
</dbReference>
<organism evidence="2 3">
    <name type="scientific">Kryptolebias marmoratus</name>
    <name type="common">Mangrove killifish</name>
    <name type="synonym">Rivulus marmoratus</name>
    <dbReference type="NCBI Taxonomy" id="37003"/>
    <lineage>
        <taxon>Eukaryota</taxon>
        <taxon>Metazoa</taxon>
        <taxon>Chordata</taxon>
        <taxon>Craniata</taxon>
        <taxon>Vertebrata</taxon>
        <taxon>Euteleostomi</taxon>
        <taxon>Actinopterygii</taxon>
        <taxon>Neopterygii</taxon>
        <taxon>Teleostei</taxon>
        <taxon>Neoteleostei</taxon>
        <taxon>Acanthomorphata</taxon>
        <taxon>Ovalentaria</taxon>
        <taxon>Atherinomorphae</taxon>
        <taxon>Cyprinodontiformes</taxon>
        <taxon>Rivulidae</taxon>
        <taxon>Kryptolebias</taxon>
    </lineage>
</organism>
<sequence>MLLPAAEGKKQNKTPRAFVSPPRGSRFLPDITETMQSQGSTSTQPSFDSLSSSDSLLLSDSEQAEDDADVFLADNSSSVSGTGAAEAKRNVASKGAGSQWEGFTDKGEEEEAYGPEGGGKRLGLEETGPASQKPKSQGDLLFAQKCAELQGFVRPLLELLNGLKKGRFDHGLSSFQQSVAMDRIQRIVGVLQRPDCGEKYLNTLLQVEMMLKLWFPQICTQSVTSSSSVATSPAHSLLDTSSYTPPHKHRDQLHIPVKKRRLSWTGTDSPTPSPVPTKCPRVGTDERRLKHNQDRRDLSPSSPRLTCDANQHLPDVARNSQAKGGDSGNEEPDDLSAYKAAQSSEPRLTWVHVAPIPSPRKACLSHQGAEREGVNKSVLTPHGTSSPATQDSSVSSTTPSERPETQKKPIQCQSQPVLGQQSGMETTGTCHGQNQCPLVTLKPPPGVRPSTLET</sequence>
<dbReference type="PANTHER" id="PTHR35441">
    <property type="entry name" value="CIRCADIAN-ASSOCIATED TRANSCRIPTIONAL REPRESSOR"/>
    <property type="match status" value="1"/>
</dbReference>
<dbReference type="GeneTree" id="ENSGT00390000018360"/>
<accession>A0A3Q2ZUB3</accession>
<dbReference type="GO" id="GO:0032922">
    <property type="term" value="P:circadian regulation of gene expression"/>
    <property type="evidence" value="ECO:0007669"/>
    <property type="project" value="InterPro"/>
</dbReference>
<dbReference type="Proteomes" id="UP000264800">
    <property type="component" value="Unplaced"/>
</dbReference>
<feature type="compositionally biased region" description="Polar residues" evidence="1">
    <location>
        <begin position="382"/>
        <end position="400"/>
    </location>
</feature>
<feature type="region of interest" description="Disordered" evidence="1">
    <location>
        <begin position="229"/>
        <end position="334"/>
    </location>
</feature>
<dbReference type="InterPro" id="IPR031373">
    <property type="entry name" value="Ciart"/>
</dbReference>
<dbReference type="GO" id="GO:0000978">
    <property type="term" value="F:RNA polymerase II cis-regulatory region sequence-specific DNA binding"/>
    <property type="evidence" value="ECO:0007669"/>
    <property type="project" value="TreeGrafter"/>
</dbReference>
<feature type="region of interest" description="Disordered" evidence="1">
    <location>
        <begin position="361"/>
        <end position="454"/>
    </location>
</feature>
<dbReference type="GO" id="GO:0005634">
    <property type="term" value="C:nucleus"/>
    <property type="evidence" value="ECO:0007669"/>
    <property type="project" value="TreeGrafter"/>
</dbReference>
<evidence type="ECO:0000313" key="3">
    <source>
        <dbReference type="Proteomes" id="UP000264800"/>
    </source>
</evidence>
<keyword evidence="3" id="KW-1185">Reference proteome</keyword>
<proteinExistence type="predicted"/>
<protein>
    <recommendedName>
        <fullName evidence="4">Circadian associated repressor of transcription a</fullName>
    </recommendedName>
</protein>
<feature type="compositionally biased region" description="Basic residues" evidence="1">
    <location>
        <begin position="246"/>
        <end position="262"/>
    </location>
</feature>
<feature type="compositionally biased region" description="Polar residues" evidence="1">
    <location>
        <begin position="33"/>
        <end position="47"/>
    </location>
</feature>
<dbReference type="GeneID" id="108241147"/>
<dbReference type="Pfam" id="PF15673">
    <property type="entry name" value="Ciart"/>
    <property type="match status" value="1"/>
</dbReference>
<reference evidence="2" key="1">
    <citation type="submission" date="2025-08" db="UniProtKB">
        <authorList>
            <consortium name="Ensembl"/>
        </authorList>
    </citation>
    <scope>IDENTIFICATION</scope>
</reference>
<dbReference type="GO" id="GO:0045892">
    <property type="term" value="P:negative regulation of DNA-templated transcription"/>
    <property type="evidence" value="ECO:0007669"/>
    <property type="project" value="TreeGrafter"/>
</dbReference>
<feature type="compositionally biased region" description="Low complexity" evidence="1">
    <location>
        <begin position="48"/>
        <end position="61"/>
    </location>
</feature>
<name>A0A3Q2ZUB3_KRYMA</name>